<dbReference type="InterPro" id="IPR012334">
    <property type="entry name" value="Pectin_lyas_fold"/>
</dbReference>
<comment type="pathway">
    <text evidence="1">Glycan metabolism; pectin degradation; 2-dehydro-3-deoxy-D-gluconate from pectin: step 1/5.</text>
</comment>
<evidence type="ECO:0000259" key="5">
    <source>
        <dbReference type="Pfam" id="PF01095"/>
    </source>
</evidence>
<evidence type="ECO:0000256" key="1">
    <source>
        <dbReference type="ARBA" id="ARBA00005184"/>
    </source>
</evidence>
<sequence>MTRRGGAQAPDQPRVREKQPNCAGGGITSWVKPRLQHLLRGGPEAGGKRSLEVTVTKDGSSDYTTIAAALVAAPNGKARYTIRIREGTYIEQFNVTRHNVALFGYGMGKTVITGNPGTPQGGYMPSSATVRTVDFIFGNAKAVFQSCCLLVRRPKINGAHNVVTAQGRNKAEDDHSGFSFQNCSIMAMPKENLTGVEMYLGRPWRNYSHVIFMESFLRLGALGKEPYRCGDDEDGYSKVTDAKKAEEYTIDCFINGS</sequence>
<dbReference type="SUPFAM" id="SSF51126">
    <property type="entry name" value="Pectin lyase-like"/>
    <property type="match status" value="1"/>
</dbReference>
<dbReference type="InterPro" id="IPR000070">
    <property type="entry name" value="Pectinesterase_cat"/>
</dbReference>
<evidence type="ECO:0000256" key="2">
    <source>
        <dbReference type="ARBA" id="ARBA00022801"/>
    </source>
</evidence>
<evidence type="ECO:0000313" key="6">
    <source>
        <dbReference type="EMBL" id="KAF0894774.1"/>
    </source>
</evidence>
<evidence type="ECO:0000313" key="7">
    <source>
        <dbReference type="Proteomes" id="UP000479710"/>
    </source>
</evidence>
<keyword evidence="3" id="KW-0063">Aspartyl esterase</keyword>
<accession>A0A6G1C4M7</accession>
<keyword evidence="2" id="KW-0378">Hydrolase</keyword>
<protein>
    <recommendedName>
        <fullName evidence="5">Pectinesterase catalytic domain-containing protein</fullName>
    </recommendedName>
</protein>
<evidence type="ECO:0000256" key="4">
    <source>
        <dbReference type="SAM" id="MobiDB-lite"/>
    </source>
</evidence>
<dbReference type="InterPro" id="IPR011050">
    <property type="entry name" value="Pectin_lyase_fold/virulence"/>
</dbReference>
<dbReference type="GO" id="GO:0045490">
    <property type="term" value="P:pectin catabolic process"/>
    <property type="evidence" value="ECO:0007669"/>
    <property type="project" value="UniProtKB-UniPathway"/>
</dbReference>
<dbReference type="Proteomes" id="UP000479710">
    <property type="component" value="Unassembled WGS sequence"/>
</dbReference>
<dbReference type="Pfam" id="PF01095">
    <property type="entry name" value="Pectinesterase"/>
    <property type="match status" value="2"/>
</dbReference>
<dbReference type="Gene3D" id="2.160.20.10">
    <property type="entry name" value="Single-stranded right-handed beta-helix, Pectin lyase-like"/>
    <property type="match status" value="2"/>
</dbReference>
<gene>
    <name evidence="6" type="ORF">E2562_003658</name>
</gene>
<dbReference type="PANTHER" id="PTHR31707">
    <property type="entry name" value="PECTINESTERASE"/>
    <property type="match status" value="1"/>
</dbReference>
<proteinExistence type="predicted"/>
<name>A0A6G1C4M7_9ORYZ</name>
<feature type="domain" description="Pectinesterase catalytic" evidence="5">
    <location>
        <begin position="52"/>
        <end position="129"/>
    </location>
</feature>
<dbReference type="OrthoDB" id="615350at2759"/>
<dbReference type="GO" id="GO:0030599">
    <property type="term" value="F:pectinesterase activity"/>
    <property type="evidence" value="ECO:0007669"/>
    <property type="project" value="InterPro"/>
</dbReference>
<feature type="domain" description="Pectinesterase catalytic" evidence="5">
    <location>
        <begin position="130"/>
        <end position="217"/>
    </location>
</feature>
<organism evidence="6 7">
    <name type="scientific">Oryza meyeriana var. granulata</name>
    <dbReference type="NCBI Taxonomy" id="110450"/>
    <lineage>
        <taxon>Eukaryota</taxon>
        <taxon>Viridiplantae</taxon>
        <taxon>Streptophyta</taxon>
        <taxon>Embryophyta</taxon>
        <taxon>Tracheophyta</taxon>
        <taxon>Spermatophyta</taxon>
        <taxon>Magnoliopsida</taxon>
        <taxon>Liliopsida</taxon>
        <taxon>Poales</taxon>
        <taxon>Poaceae</taxon>
        <taxon>BOP clade</taxon>
        <taxon>Oryzoideae</taxon>
        <taxon>Oryzeae</taxon>
        <taxon>Oryzinae</taxon>
        <taxon>Oryza</taxon>
        <taxon>Oryza meyeriana</taxon>
    </lineage>
</organism>
<comment type="caution">
    <text evidence="6">The sequence shown here is derived from an EMBL/GenBank/DDBJ whole genome shotgun (WGS) entry which is preliminary data.</text>
</comment>
<reference evidence="6 7" key="1">
    <citation type="submission" date="2019-11" db="EMBL/GenBank/DDBJ databases">
        <title>Whole genome sequence of Oryza granulata.</title>
        <authorList>
            <person name="Li W."/>
        </authorList>
    </citation>
    <scope>NUCLEOTIDE SEQUENCE [LARGE SCALE GENOMIC DNA]</scope>
    <source>
        <strain evidence="7">cv. Menghai</strain>
        <tissue evidence="6">Leaf</tissue>
    </source>
</reference>
<dbReference type="GO" id="GO:0042545">
    <property type="term" value="P:cell wall modification"/>
    <property type="evidence" value="ECO:0007669"/>
    <property type="project" value="InterPro"/>
</dbReference>
<keyword evidence="7" id="KW-1185">Reference proteome</keyword>
<evidence type="ECO:0000256" key="3">
    <source>
        <dbReference type="ARBA" id="ARBA00023085"/>
    </source>
</evidence>
<dbReference type="UniPathway" id="UPA00545">
    <property type="reaction ID" value="UER00823"/>
</dbReference>
<dbReference type="EMBL" id="SPHZ02000010">
    <property type="protein sequence ID" value="KAF0894774.1"/>
    <property type="molecule type" value="Genomic_DNA"/>
</dbReference>
<dbReference type="AlphaFoldDB" id="A0A6G1C4M7"/>
<feature type="region of interest" description="Disordered" evidence="4">
    <location>
        <begin position="1"/>
        <end position="27"/>
    </location>
</feature>